<dbReference type="InterPro" id="IPR003137">
    <property type="entry name" value="PA_domain"/>
</dbReference>
<dbReference type="GO" id="GO:0006508">
    <property type="term" value="P:proteolysis"/>
    <property type="evidence" value="ECO:0007669"/>
    <property type="project" value="UniProtKB-KW"/>
</dbReference>
<keyword evidence="2" id="KW-0134">Cell wall</keyword>
<dbReference type="GO" id="GO:0016020">
    <property type="term" value="C:membrane"/>
    <property type="evidence" value="ECO:0007669"/>
    <property type="project" value="InterPro"/>
</dbReference>
<dbReference type="Pfam" id="PF06280">
    <property type="entry name" value="fn3_5"/>
    <property type="match status" value="1"/>
</dbReference>
<dbReference type="CDD" id="cd07489">
    <property type="entry name" value="Peptidases_S8_5"/>
    <property type="match status" value="1"/>
</dbReference>
<keyword evidence="5 11" id="KW-0732">Signal</keyword>
<dbReference type="GO" id="GO:0005615">
    <property type="term" value="C:extracellular space"/>
    <property type="evidence" value="ECO:0007669"/>
    <property type="project" value="TreeGrafter"/>
</dbReference>
<dbReference type="InterPro" id="IPR034187">
    <property type="entry name" value="Peptidases_S8_5"/>
</dbReference>
<dbReference type="PROSITE" id="PS00137">
    <property type="entry name" value="SUBTILASE_HIS"/>
    <property type="match status" value="1"/>
</dbReference>
<dbReference type="InterPro" id="IPR010435">
    <property type="entry name" value="C5a/SBT2-like_Fn3"/>
</dbReference>
<evidence type="ECO:0000256" key="9">
    <source>
        <dbReference type="PROSITE-ProRule" id="PRU01240"/>
    </source>
</evidence>
<dbReference type="PROSITE" id="PS51892">
    <property type="entry name" value="SUBTILASE"/>
    <property type="match status" value="1"/>
</dbReference>
<evidence type="ECO:0000313" key="16">
    <source>
        <dbReference type="Proteomes" id="UP000807716"/>
    </source>
</evidence>
<name>A0A9P6Q128_9FUNG</name>
<feature type="active site" description="Charge relay system" evidence="8 9">
    <location>
        <position position="150"/>
    </location>
</feature>
<gene>
    <name evidence="15" type="ORF">DFQ27_005559</name>
</gene>
<evidence type="ECO:0000256" key="11">
    <source>
        <dbReference type="SAM" id="SignalP"/>
    </source>
</evidence>
<dbReference type="Gene3D" id="2.60.40.1710">
    <property type="entry name" value="Subtilisin-like superfamily"/>
    <property type="match status" value="1"/>
</dbReference>
<evidence type="ECO:0000256" key="3">
    <source>
        <dbReference type="ARBA" id="ARBA00022525"/>
    </source>
</evidence>
<dbReference type="InterPro" id="IPR023827">
    <property type="entry name" value="Peptidase_S8_Asp-AS"/>
</dbReference>
<evidence type="ECO:0000256" key="6">
    <source>
        <dbReference type="ARBA" id="ARBA00022801"/>
    </source>
</evidence>
<keyword evidence="4 9" id="KW-0645">Protease</keyword>
<dbReference type="Pfam" id="PF02225">
    <property type="entry name" value="PA"/>
    <property type="match status" value="1"/>
</dbReference>
<dbReference type="SUPFAM" id="SSF52025">
    <property type="entry name" value="PA domain"/>
    <property type="match status" value="1"/>
</dbReference>
<keyword evidence="6 9" id="KW-0378">Hydrolase</keyword>
<keyword evidence="3" id="KW-0964">Secreted</keyword>
<dbReference type="InterPro" id="IPR046450">
    <property type="entry name" value="PA_dom_sf"/>
</dbReference>
<dbReference type="SUPFAM" id="SSF52743">
    <property type="entry name" value="Subtilisin-like"/>
    <property type="match status" value="1"/>
</dbReference>
<evidence type="ECO:0000259" key="14">
    <source>
        <dbReference type="Pfam" id="PF06280"/>
    </source>
</evidence>
<feature type="domain" description="Peptidase S8/S53" evidence="12">
    <location>
        <begin position="141"/>
        <end position="558"/>
    </location>
</feature>
<dbReference type="Gene3D" id="3.40.50.200">
    <property type="entry name" value="Peptidase S8/S53 domain"/>
    <property type="match status" value="2"/>
</dbReference>
<dbReference type="InterPro" id="IPR023828">
    <property type="entry name" value="Peptidase_S8_Ser-AS"/>
</dbReference>
<evidence type="ECO:0000256" key="1">
    <source>
        <dbReference type="ARBA" id="ARBA00011073"/>
    </source>
</evidence>
<dbReference type="InterPro" id="IPR050131">
    <property type="entry name" value="Peptidase_S8_subtilisin-like"/>
</dbReference>
<dbReference type="OrthoDB" id="10256524at2759"/>
<evidence type="ECO:0000256" key="10">
    <source>
        <dbReference type="RuleBase" id="RU003355"/>
    </source>
</evidence>
<keyword evidence="7 9" id="KW-0720">Serine protease</keyword>
<dbReference type="PANTHER" id="PTHR43806">
    <property type="entry name" value="PEPTIDASE S8"/>
    <property type="match status" value="1"/>
</dbReference>
<feature type="active site" description="Charge relay system" evidence="8 9">
    <location>
        <position position="517"/>
    </location>
</feature>
<evidence type="ECO:0000256" key="2">
    <source>
        <dbReference type="ARBA" id="ARBA00022512"/>
    </source>
</evidence>
<dbReference type="PROSITE" id="PS00138">
    <property type="entry name" value="SUBTILASE_SER"/>
    <property type="match status" value="1"/>
</dbReference>
<dbReference type="InterPro" id="IPR022398">
    <property type="entry name" value="Peptidase_S8_His-AS"/>
</dbReference>
<accession>A0A9P6Q128</accession>
<feature type="domain" description="PA" evidence="13">
    <location>
        <begin position="370"/>
        <end position="439"/>
    </location>
</feature>
<proteinExistence type="inferred from homology"/>
<dbReference type="GO" id="GO:0004252">
    <property type="term" value="F:serine-type endopeptidase activity"/>
    <property type="evidence" value="ECO:0007669"/>
    <property type="project" value="UniProtKB-UniRule"/>
</dbReference>
<dbReference type="PROSITE" id="PS00136">
    <property type="entry name" value="SUBTILASE_ASP"/>
    <property type="match status" value="1"/>
</dbReference>
<dbReference type="InterPro" id="IPR015500">
    <property type="entry name" value="Peptidase_S8_subtilisin-rel"/>
</dbReference>
<feature type="signal peptide" evidence="11">
    <location>
        <begin position="1"/>
        <end position="19"/>
    </location>
</feature>
<dbReference type="InterPro" id="IPR036852">
    <property type="entry name" value="Peptidase_S8/S53_dom_sf"/>
</dbReference>
<evidence type="ECO:0000256" key="5">
    <source>
        <dbReference type="ARBA" id="ARBA00022729"/>
    </source>
</evidence>
<evidence type="ECO:0000259" key="12">
    <source>
        <dbReference type="Pfam" id="PF00082"/>
    </source>
</evidence>
<evidence type="ECO:0000256" key="7">
    <source>
        <dbReference type="ARBA" id="ARBA00022825"/>
    </source>
</evidence>
<feature type="domain" description="C5a peptidase/Subtilisin-like protease SBT2-like Fn3-like" evidence="14">
    <location>
        <begin position="590"/>
        <end position="704"/>
    </location>
</feature>
<evidence type="ECO:0000313" key="15">
    <source>
        <dbReference type="EMBL" id="KAG0256667.1"/>
    </source>
</evidence>
<feature type="chain" id="PRO_5040222269" evidence="11">
    <location>
        <begin position="20"/>
        <end position="860"/>
    </location>
</feature>
<dbReference type="PRINTS" id="PR00723">
    <property type="entry name" value="SUBTILISIN"/>
</dbReference>
<reference evidence="15" key="1">
    <citation type="journal article" date="2020" name="Fungal Divers.">
        <title>Resolving the Mortierellaceae phylogeny through synthesis of multi-gene phylogenetics and phylogenomics.</title>
        <authorList>
            <person name="Vandepol N."/>
            <person name="Liber J."/>
            <person name="Desiro A."/>
            <person name="Na H."/>
            <person name="Kennedy M."/>
            <person name="Barry K."/>
            <person name="Grigoriev I.V."/>
            <person name="Miller A.N."/>
            <person name="O'Donnell K."/>
            <person name="Stajich J.E."/>
            <person name="Bonito G."/>
        </authorList>
    </citation>
    <scope>NUCLEOTIDE SEQUENCE</scope>
    <source>
        <strain evidence="15">BC1065</strain>
    </source>
</reference>
<dbReference type="Pfam" id="PF00082">
    <property type="entry name" value="Peptidase_S8"/>
    <property type="match status" value="1"/>
</dbReference>
<evidence type="ECO:0000256" key="8">
    <source>
        <dbReference type="PIRSR" id="PIRSR615500-1"/>
    </source>
</evidence>
<evidence type="ECO:0000259" key="13">
    <source>
        <dbReference type="Pfam" id="PF02225"/>
    </source>
</evidence>
<comment type="caution">
    <text evidence="15">The sequence shown here is derived from an EMBL/GenBank/DDBJ whole genome shotgun (WGS) entry which is preliminary data.</text>
</comment>
<dbReference type="PANTHER" id="PTHR43806:SF66">
    <property type="entry name" value="SERIN ENDOPEPTIDASE"/>
    <property type="match status" value="1"/>
</dbReference>
<dbReference type="InterPro" id="IPR000209">
    <property type="entry name" value="Peptidase_S8/S53_dom"/>
</dbReference>
<sequence length="860" mass="91158">MKFTSGLITLLAAASMVSAGKLNTPLKFDEKNVHPGGFIIEYESGIARNNARNNLREHKIDFDVRTEYKIFNGAAITVKSKHNGREIARVPGVKNVWPIVTYKRPKTFKPTIPKGASKPLLTSAHNMTGVTGLHKKYKYTGKGVKVAVIDTGVDYKHPALGGCFGKGCRVRYGWDFVGDDYNGDNAPKGDGDPMDCDGHGTHVAGIIGADAMNVGAPNPFVGVAPQVTFGAYRIFGCEGGASNDVIMNAMELAHNDGMDIINMSLGGGSAYLAGSPEALLSDRLVKAGTHVIVAAGNDGDAGAWMVSDAGLGNLSSSVASVDNIAGFYYSFTYGGASHPYAPSNAWGDKIIAAPAGATLVPIFEKDGSLSDGCDPAIYKGVDVKGKIVLALGEVTRCKSGARGANAKNAGAAAILVQSTPVGLSNLGGNPDFPMAATEFAAGEEMIAAWRKDAKGTFQWSKTKTLQNIEGGGTPSGFSSFGFDGDLRLKPDLSAPGGNILSTYPLALGGYSVLSGTSMATPYVAGAHALYISAKKSKPPGDVLRRIFKNTATELHNPHSETPATVAKQGAGMINVDRALRTTTTISPDKIELLDSKNFVKTVTIKVKNHGKKTETYDLFNVESESINSYNQKNVYPNPTPVIQADKAHVKFSNNKVTIKAGKTASVKVYFTEPKTGSANEWPLYSGFIVAKPKTKGSVAVSVPYGGIKGDISKVPIMDTGLGLPAMFSLAGTSLTEVKSGHKFDLKKERPAVITRLGSHSPDRTVRIYDTANKFLGYLYSTTSNSKPYGPVGRDANVDDYGRLVFTTWAWDGRVLTDKTSVSPVQLPSGTYNVVVASQRKFTKGAYPADFEVFNLGTYSI</sequence>
<evidence type="ECO:0000256" key="4">
    <source>
        <dbReference type="ARBA" id="ARBA00022670"/>
    </source>
</evidence>
<feature type="active site" description="Charge relay system" evidence="8 9">
    <location>
        <position position="199"/>
    </location>
</feature>
<dbReference type="EMBL" id="JAAAJB010000399">
    <property type="protein sequence ID" value="KAG0256667.1"/>
    <property type="molecule type" value="Genomic_DNA"/>
</dbReference>
<protein>
    <submittedName>
        <fullName evidence="15">Uncharacterized protein</fullName>
    </submittedName>
</protein>
<comment type="similarity">
    <text evidence="1 9 10">Belongs to the peptidase S8 family.</text>
</comment>
<dbReference type="Proteomes" id="UP000807716">
    <property type="component" value="Unassembled WGS sequence"/>
</dbReference>
<organism evidence="15 16">
    <name type="scientific">Actinomortierella ambigua</name>
    <dbReference type="NCBI Taxonomy" id="1343610"/>
    <lineage>
        <taxon>Eukaryota</taxon>
        <taxon>Fungi</taxon>
        <taxon>Fungi incertae sedis</taxon>
        <taxon>Mucoromycota</taxon>
        <taxon>Mortierellomycotina</taxon>
        <taxon>Mortierellomycetes</taxon>
        <taxon>Mortierellales</taxon>
        <taxon>Mortierellaceae</taxon>
        <taxon>Actinomortierella</taxon>
    </lineage>
</organism>
<keyword evidence="16" id="KW-1185">Reference proteome</keyword>
<dbReference type="AlphaFoldDB" id="A0A9P6Q128"/>